<organism evidence="1 2">
    <name type="scientific">Sinanodonta woodiana</name>
    <name type="common">Chinese pond mussel</name>
    <name type="synonym">Anodonta woodiana</name>
    <dbReference type="NCBI Taxonomy" id="1069815"/>
    <lineage>
        <taxon>Eukaryota</taxon>
        <taxon>Metazoa</taxon>
        <taxon>Spiralia</taxon>
        <taxon>Lophotrochozoa</taxon>
        <taxon>Mollusca</taxon>
        <taxon>Bivalvia</taxon>
        <taxon>Autobranchia</taxon>
        <taxon>Heteroconchia</taxon>
        <taxon>Palaeoheterodonta</taxon>
        <taxon>Unionida</taxon>
        <taxon>Unionoidea</taxon>
        <taxon>Unionidae</taxon>
        <taxon>Unioninae</taxon>
        <taxon>Sinanodonta</taxon>
    </lineage>
</organism>
<proteinExistence type="predicted"/>
<evidence type="ECO:0000313" key="1">
    <source>
        <dbReference type="EMBL" id="KAL3874446.1"/>
    </source>
</evidence>
<comment type="caution">
    <text evidence="1">The sequence shown here is derived from an EMBL/GenBank/DDBJ whole genome shotgun (WGS) entry which is preliminary data.</text>
</comment>
<accession>A0ABD3WKE2</accession>
<evidence type="ECO:0000313" key="2">
    <source>
        <dbReference type="Proteomes" id="UP001634394"/>
    </source>
</evidence>
<gene>
    <name evidence="1" type="ORF">ACJMK2_037458</name>
</gene>
<dbReference type="AlphaFoldDB" id="A0ABD3WKE2"/>
<protein>
    <submittedName>
        <fullName evidence="1">Uncharacterized protein</fullName>
    </submittedName>
</protein>
<name>A0ABD3WKE2_SINWO</name>
<keyword evidence="2" id="KW-1185">Reference proteome</keyword>
<sequence length="76" mass="8592">MSLRKTMPAPQKRTRQSHISISSCNLVEDSIMDTASELEALVTFEFVDQGTEEEKKKRKLMSSDGYSYTLMSEIVG</sequence>
<dbReference type="EMBL" id="JBJQND010000006">
    <property type="protein sequence ID" value="KAL3874446.1"/>
    <property type="molecule type" value="Genomic_DNA"/>
</dbReference>
<reference evidence="1 2" key="1">
    <citation type="submission" date="2024-11" db="EMBL/GenBank/DDBJ databases">
        <title>Chromosome-level genome assembly of the freshwater bivalve Anodonta woodiana.</title>
        <authorList>
            <person name="Chen X."/>
        </authorList>
    </citation>
    <scope>NUCLEOTIDE SEQUENCE [LARGE SCALE GENOMIC DNA]</scope>
    <source>
        <strain evidence="1">MN2024</strain>
        <tissue evidence="1">Gills</tissue>
    </source>
</reference>
<dbReference type="Proteomes" id="UP001634394">
    <property type="component" value="Unassembled WGS sequence"/>
</dbReference>